<name>A0A814LT97_9BILA</name>
<feature type="chain" id="PRO_5032459436" evidence="2">
    <location>
        <begin position="23"/>
        <end position="361"/>
    </location>
</feature>
<reference evidence="3" key="1">
    <citation type="submission" date="2021-02" db="EMBL/GenBank/DDBJ databases">
        <authorList>
            <person name="Nowell W R."/>
        </authorList>
    </citation>
    <scope>NUCLEOTIDE SEQUENCE</scope>
    <source>
        <strain evidence="3">Ploen Becks lab</strain>
    </source>
</reference>
<accession>A0A814LT97</accession>
<dbReference type="AlphaFoldDB" id="A0A814LT97"/>
<proteinExistence type="predicted"/>
<comment type="caution">
    <text evidence="3">The sequence shown here is derived from an EMBL/GenBank/DDBJ whole genome shotgun (WGS) entry which is preliminary data.</text>
</comment>
<feature type="compositionally biased region" description="Polar residues" evidence="1">
    <location>
        <begin position="329"/>
        <end position="353"/>
    </location>
</feature>
<evidence type="ECO:0000256" key="2">
    <source>
        <dbReference type="SAM" id="SignalP"/>
    </source>
</evidence>
<evidence type="ECO:0000256" key="1">
    <source>
        <dbReference type="SAM" id="MobiDB-lite"/>
    </source>
</evidence>
<feature type="region of interest" description="Disordered" evidence="1">
    <location>
        <begin position="323"/>
        <end position="361"/>
    </location>
</feature>
<gene>
    <name evidence="3" type="ORF">OXX778_LOCUS19678</name>
</gene>
<dbReference type="EMBL" id="CAJNOC010006090">
    <property type="protein sequence ID" value="CAF1070013.1"/>
    <property type="molecule type" value="Genomic_DNA"/>
</dbReference>
<keyword evidence="4" id="KW-1185">Reference proteome</keyword>
<keyword evidence="2" id="KW-0732">Signal</keyword>
<dbReference type="Proteomes" id="UP000663879">
    <property type="component" value="Unassembled WGS sequence"/>
</dbReference>
<organism evidence="3 4">
    <name type="scientific">Brachionus calyciflorus</name>
    <dbReference type="NCBI Taxonomy" id="104777"/>
    <lineage>
        <taxon>Eukaryota</taxon>
        <taxon>Metazoa</taxon>
        <taxon>Spiralia</taxon>
        <taxon>Gnathifera</taxon>
        <taxon>Rotifera</taxon>
        <taxon>Eurotatoria</taxon>
        <taxon>Monogononta</taxon>
        <taxon>Pseudotrocha</taxon>
        <taxon>Ploima</taxon>
        <taxon>Brachionidae</taxon>
        <taxon>Brachionus</taxon>
    </lineage>
</organism>
<evidence type="ECO:0000313" key="4">
    <source>
        <dbReference type="Proteomes" id="UP000663879"/>
    </source>
</evidence>
<feature type="signal peptide" evidence="2">
    <location>
        <begin position="1"/>
        <end position="22"/>
    </location>
</feature>
<sequence>MLLASILYGVLFSLNLMTLMIRTPPRNIDSIMFSLGYTPEPNHSSPTILVEQKFEEIEKKCNQILVKNDSSNDWTMFFKPYLKEINIMVAYIRNVINEQPVHFLTAFSTSILIYFVLKKGRQAYNSVCMSPVRVENKMYQLKSELNENVPAPCNFKSDGINFEIWIELFEAYARKYEPGLWKNLLCMFLDEEFLKQLPINAFTENDQMKKIIKRELNKYNSSSENTEDITTAIENFSKCFKNPGETIEIYLRRFLSLAAKAEITKESTLPLSIEDIISYAQSYETGTFAKEITPENNEKIPEEDSPAAVNMVSKNTKLKKYSKYKANEANGTPAKSSENQELSSNNRANQQGKSIDFKGNK</sequence>
<protein>
    <submittedName>
        <fullName evidence="3">Uncharacterized protein</fullName>
    </submittedName>
</protein>
<evidence type="ECO:0000313" key="3">
    <source>
        <dbReference type="EMBL" id="CAF1070013.1"/>
    </source>
</evidence>